<gene>
    <name evidence="1" type="ORF">H4W81_006258</name>
</gene>
<reference evidence="1 2" key="1">
    <citation type="submission" date="2020-10" db="EMBL/GenBank/DDBJ databases">
        <title>Sequencing the genomes of 1000 actinobacteria strains.</title>
        <authorList>
            <person name="Klenk H.-P."/>
        </authorList>
    </citation>
    <scope>NUCLEOTIDE SEQUENCE [LARGE SCALE GENOMIC DNA]</scope>
    <source>
        <strain evidence="1 2">DSM 43748</strain>
    </source>
</reference>
<dbReference type="RefSeq" id="WP_192778045.1">
    <property type="nucleotide sequence ID" value="NZ_BAAASY010000006.1"/>
</dbReference>
<comment type="caution">
    <text evidence="1">The sequence shown here is derived from an EMBL/GenBank/DDBJ whole genome shotgun (WGS) entry which is preliminary data.</text>
</comment>
<evidence type="ECO:0000313" key="2">
    <source>
        <dbReference type="Proteomes" id="UP000661607"/>
    </source>
</evidence>
<dbReference type="EMBL" id="JADBEF010000001">
    <property type="protein sequence ID" value="MBE1563479.1"/>
    <property type="molecule type" value="Genomic_DNA"/>
</dbReference>
<name>A0ABR9KN82_9ACTN</name>
<proteinExistence type="predicted"/>
<keyword evidence="2" id="KW-1185">Reference proteome</keyword>
<accession>A0ABR9KN82</accession>
<evidence type="ECO:0008006" key="3">
    <source>
        <dbReference type="Google" id="ProtNLM"/>
    </source>
</evidence>
<dbReference type="Proteomes" id="UP000661607">
    <property type="component" value="Unassembled WGS sequence"/>
</dbReference>
<sequence>MSVPDLVAGLAARHGLRVKDPVVLHDSYNMRIHLRPHPVVARVATVTSVGRPRPAEALAREVSVASFLAAGGEPVVPPTDLMPPDPFSHAGLDASFWQFVRHDADSPAFLAARRLQGILWTLAKPKVFPEFAGRAQAVFEEWLNEHPA</sequence>
<protein>
    <recommendedName>
        <fullName evidence="3">Aminoglycoside phosphotransferase domain-containing protein</fullName>
    </recommendedName>
</protein>
<evidence type="ECO:0000313" key="1">
    <source>
        <dbReference type="EMBL" id="MBE1563479.1"/>
    </source>
</evidence>
<organism evidence="1 2">
    <name type="scientific">Nonomuraea africana</name>
    <dbReference type="NCBI Taxonomy" id="46171"/>
    <lineage>
        <taxon>Bacteria</taxon>
        <taxon>Bacillati</taxon>
        <taxon>Actinomycetota</taxon>
        <taxon>Actinomycetes</taxon>
        <taxon>Streptosporangiales</taxon>
        <taxon>Streptosporangiaceae</taxon>
        <taxon>Nonomuraea</taxon>
    </lineage>
</organism>